<organism evidence="1 2">
    <name type="scientific">Tegillarca granosa</name>
    <name type="common">Malaysian cockle</name>
    <name type="synonym">Anadara granosa</name>
    <dbReference type="NCBI Taxonomy" id="220873"/>
    <lineage>
        <taxon>Eukaryota</taxon>
        <taxon>Metazoa</taxon>
        <taxon>Spiralia</taxon>
        <taxon>Lophotrochozoa</taxon>
        <taxon>Mollusca</taxon>
        <taxon>Bivalvia</taxon>
        <taxon>Autobranchia</taxon>
        <taxon>Pteriomorphia</taxon>
        <taxon>Arcoida</taxon>
        <taxon>Arcoidea</taxon>
        <taxon>Arcidae</taxon>
        <taxon>Tegillarca</taxon>
    </lineage>
</organism>
<gene>
    <name evidence="1" type="ORF">KUTeg_016567</name>
</gene>
<comment type="caution">
    <text evidence="1">The sequence shown here is derived from an EMBL/GenBank/DDBJ whole genome shotgun (WGS) entry which is preliminary data.</text>
</comment>
<keyword evidence="2" id="KW-1185">Reference proteome</keyword>
<accession>A0ABQ9EL84</accession>
<protein>
    <recommendedName>
        <fullName evidence="3">Endonuclease/exonuclease/phosphatase domain-containing protein</fullName>
    </recommendedName>
</protein>
<evidence type="ECO:0000313" key="1">
    <source>
        <dbReference type="EMBL" id="KAJ8306022.1"/>
    </source>
</evidence>
<dbReference type="InterPro" id="IPR036691">
    <property type="entry name" value="Endo/exonu/phosph_ase_sf"/>
</dbReference>
<evidence type="ECO:0008006" key="3">
    <source>
        <dbReference type="Google" id="ProtNLM"/>
    </source>
</evidence>
<dbReference type="Gene3D" id="3.60.10.10">
    <property type="entry name" value="Endonuclease/exonuclease/phosphatase"/>
    <property type="match status" value="1"/>
</dbReference>
<reference evidence="1 2" key="1">
    <citation type="submission" date="2022-12" db="EMBL/GenBank/DDBJ databases">
        <title>Chromosome-level genome of Tegillarca granosa.</title>
        <authorList>
            <person name="Kim J."/>
        </authorList>
    </citation>
    <scope>NUCLEOTIDE SEQUENCE [LARGE SCALE GENOMIC DNA]</scope>
    <source>
        <strain evidence="1">Teg-2019</strain>
        <tissue evidence="1">Adductor muscle</tissue>
    </source>
</reference>
<proteinExistence type="predicted"/>
<dbReference type="EMBL" id="JARBDR010000813">
    <property type="protein sequence ID" value="KAJ8306022.1"/>
    <property type="molecule type" value="Genomic_DNA"/>
</dbReference>
<name>A0ABQ9EL84_TEGGR</name>
<evidence type="ECO:0000313" key="2">
    <source>
        <dbReference type="Proteomes" id="UP001217089"/>
    </source>
</evidence>
<dbReference type="SUPFAM" id="SSF56219">
    <property type="entry name" value="DNase I-like"/>
    <property type="match status" value="1"/>
</dbReference>
<dbReference type="Proteomes" id="UP001217089">
    <property type="component" value="Unassembled WGS sequence"/>
</dbReference>
<sequence>MFTRRWKGEQILKKILFNLGNQYWIQLSFKPQQQGLQMRAWKGKERKNNKSNQYDIVFLSETWITHEEEDELMLTDFCKPEVVLRSKSIGGGIVLYYKKWLLSSIKIEKKCADTYMWIKVDKNVMGYDQDLFICFCYLPDEKSNTVLLGDLNSRNGNLTEKLENDKLYGIPYPQFTERKSDDYVVNNFGRKLMQLCRSTGTIILNGRTFYNSPGSITFYSRRRSSIIDYAILCKNMWSLVDKFAIDDFNSFSDHAPVILDYPIKAKVYRLVDARFVITRVEWNGSNGMTVLNDSMREKLLDVVFSQ</sequence>